<dbReference type="EMBL" id="OOGT01000383">
    <property type="protein sequence ID" value="SPL72616.1"/>
    <property type="molecule type" value="Genomic_DNA"/>
</dbReference>
<dbReference type="Pfam" id="PF01810">
    <property type="entry name" value="LysE"/>
    <property type="match status" value="1"/>
</dbReference>
<dbReference type="GO" id="GO:0005886">
    <property type="term" value="C:plasma membrane"/>
    <property type="evidence" value="ECO:0007669"/>
    <property type="project" value="UniProtKB-SubCell"/>
</dbReference>
<proteinExistence type="predicted"/>
<dbReference type="AlphaFoldDB" id="A0A2U3N4K8"/>
<feature type="transmembrane region" description="Helical" evidence="6">
    <location>
        <begin position="136"/>
        <end position="157"/>
    </location>
</feature>
<dbReference type="Proteomes" id="UP000245974">
    <property type="component" value="Unassembled WGS sequence"/>
</dbReference>
<keyword evidence="2" id="KW-1003">Cell membrane</keyword>
<dbReference type="PANTHER" id="PTHR30086:SF20">
    <property type="entry name" value="ARGININE EXPORTER PROTEIN ARGO-RELATED"/>
    <property type="match status" value="1"/>
</dbReference>
<sequence length="197" mass="21776">MISWFFIGLVVAILLTPGPTNTLLASSGIQVGVRKSFQLIPAEALGYLIAITAWGVLIGTVSKKFPIVPVILKLFSAAYILFLAIKLWRTAKDQVDLNMPTIRARELFCATLLNPKALLFASAIFPVSTWKYFAEYTAHMLTFLLLIIPIAFFWTYLGSVLCSNKITWLNQTNLQKTASIVLVGFSIPLSYSAILSL</sequence>
<evidence type="ECO:0000256" key="3">
    <source>
        <dbReference type="ARBA" id="ARBA00022692"/>
    </source>
</evidence>
<feature type="transmembrane region" description="Helical" evidence="6">
    <location>
        <begin position="178"/>
        <end position="195"/>
    </location>
</feature>
<evidence type="ECO:0000256" key="4">
    <source>
        <dbReference type="ARBA" id="ARBA00022989"/>
    </source>
</evidence>
<comment type="subcellular location">
    <subcellularLocation>
        <location evidence="1">Cell membrane</location>
        <topology evidence="1">Multi-pass membrane protein</topology>
    </subcellularLocation>
</comment>
<dbReference type="GO" id="GO:0033228">
    <property type="term" value="P:cysteine export across plasma membrane"/>
    <property type="evidence" value="ECO:0007669"/>
    <property type="project" value="TreeGrafter"/>
</dbReference>
<keyword evidence="3 6" id="KW-0812">Transmembrane</keyword>
<feature type="transmembrane region" description="Helical" evidence="6">
    <location>
        <begin position="70"/>
        <end position="88"/>
    </location>
</feature>
<feature type="transmembrane region" description="Helical" evidence="6">
    <location>
        <begin position="37"/>
        <end position="58"/>
    </location>
</feature>
<dbReference type="PANTHER" id="PTHR30086">
    <property type="entry name" value="ARGININE EXPORTER PROTEIN ARGO"/>
    <property type="match status" value="1"/>
</dbReference>
<evidence type="ECO:0000313" key="7">
    <source>
        <dbReference type="EMBL" id="SPL72616.1"/>
    </source>
</evidence>
<dbReference type="InParanoid" id="A0A2U3N4K8"/>
<reference evidence="8" key="1">
    <citation type="submission" date="2018-03" db="EMBL/GenBank/DDBJ databases">
        <authorList>
            <person name="Blom J."/>
        </authorList>
    </citation>
    <scope>NUCLEOTIDE SEQUENCE [LARGE SCALE GENOMIC DNA]</scope>
    <source>
        <strain evidence="8">KPC-SM-21</strain>
    </source>
</reference>
<evidence type="ECO:0000256" key="2">
    <source>
        <dbReference type="ARBA" id="ARBA00022475"/>
    </source>
</evidence>
<keyword evidence="4 6" id="KW-1133">Transmembrane helix</keyword>
<dbReference type="InterPro" id="IPR001123">
    <property type="entry name" value="LeuE-type"/>
</dbReference>
<keyword evidence="5 6" id="KW-0472">Membrane</keyword>
<name>A0A2U3N4K8_9GAMM</name>
<dbReference type="GO" id="GO:0015171">
    <property type="term" value="F:amino acid transmembrane transporter activity"/>
    <property type="evidence" value="ECO:0007669"/>
    <property type="project" value="TreeGrafter"/>
</dbReference>
<accession>A0A2U3N4K8</accession>
<evidence type="ECO:0000313" key="8">
    <source>
        <dbReference type="Proteomes" id="UP000245974"/>
    </source>
</evidence>
<dbReference type="RefSeq" id="WP_121975992.1">
    <property type="nucleotide sequence ID" value="NZ_OOGT01000383.1"/>
</dbReference>
<protein>
    <submittedName>
        <fullName evidence="7">Homoserine/homoserine lactone efflux protein</fullName>
    </submittedName>
</protein>
<evidence type="ECO:0000256" key="1">
    <source>
        <dbReference type="ARBA" id="ARBA00004651"/>
    </source>
</evidence>
<keyword evidence="8" id="KW-1185">Reference proteome</keyword>
<evidence type="ECO:0000256" key="5">
    <source>
        <dbReference type="ARBA" id="ARBA00023136"/>
    </source>
</evidence>
<organism evidence="7 8">
    <name type="scientific">Acinetobacter stercoris</name>
    <dbReference type="NCBI Taxonomy" id="2126983"/>
    <lineage>
        <taxon>Bacteria</taxon>
        <taxon>Pseudomonadati</taxon>
        <taxon>Pseudomonadota</taxon>
        <taxon>Gammaproteobacteria</taxon>
        <taxon>Moraxellales</taxon>
        <taxon>Moraxellaceae</taxon>
        <taxon>Acinetobacter</taxon>
    </lineage>
</organism>
<dbReference type="OrthoDB" id="6710777at2"/>
<gene>
    <name evidence="7" type="primary">rhtB_3</name>
    <name evidence="7" type="ORF">KPC_3794</name>
</gene>
<evidence type="ECO:0000256" key="6">
    <source>
        <dbReference type="SAM" id="Phobius"/>
    </source>
</evidence>